<sequence length="161" mass="18469">MKKDWDSEKVLCFHDSAPTVVTIENFHIVSWDLNLSALVKDRFYLLALNSKYQVWDNLPETKRNFLTKYSNDANVWSAIKIASSPPKDIGDFLDVSAPIGFDRLGTYLNSDEFYDFNDTPIMIQGSRCYFSAILCVSCYMPVGTVQWQFDFLVKVGLILIK</sequence>
<gene>
    <name evidence="1" type="ORF">S12H4_05342</name>
</gene>
<reference evidence="1" key="1">
    <citation type="journal article" date="2014" name="Front. Microbiol.">
        <title>High frequency of phylogenetically diverse reductive dehalogenase-homologous genes in deep subseafloor sedimentary metagenomes.</title>
        <authorList>
            <person name="Kawai M."/>
            <person name="Futagami T."/>
            <person name="Toyoda A."/>
            <person name="Takaki Y."/>
            <person name="Nishi S."/>
            <person name="Hori S."/>
            <person name="Arai W."/>
            <person name="Tsubouchi T."/>
            <person name="Morono Y."/>
            <person name="Uchiyama I."/>
            <person name="Ito T."/>
            <person name="Fujiyama A."/>
            <person name="Inagaki F."/>
            <person name="Takami H."/>
        </authorList>
    </citation>
    <scope>NUCLEOTIDE SEQUENCE</scope>
    <source>
        <strain evidence="1">Expedition CK06-06</strain>
    </source>
</reference>
<dbReference type="EMBL" id="BARW01001752">
    <property type="protein sequence ID" value="GAI63438.1"/>
    <property type="molecule type" value="Genomic_DNA"/>
</dbReference>
<comment type="caution">
    <text evidence="1">The sequence shown here is derived from an EMBL/GenBank/DDBJ whole genome shotgun (WGS) entry which is preliminary data.</text>
</comment>
<evidence type="ECO:0000313" key="1">
    <source>
        <dbReference type="EMBL" id="GAI63438.1"/>
    </source>
</evidence>
<protein>
    <submittedName>
        <fullName evidence="1">Uncharacterized protein</fullName>
    </submittedName>
</protein>
<name>X1Q5C9_9ZZZZ</name>
<organism evidence="1">
    <name type="scientific">marine sediment metagenome</name>
    <dbReference type="NCBI Taxonomy" id="412755"/>
    <lineage>
        <taxon>unclassified sequences</taxon>
        <taxon>metagenomes</taxon>
        <taxon>ecological metagenomes</taxon>
    </lineage>
</organism>
<dbReference type="AlphaFoldDB" id="X1Q5C9"/>
<proteinExistence type="predicted"/>
<accession>X1Q5C9</accession>